<reference evidence="1 2" key="1">
    <citation type="submission" date="2008-12" db="EMBL/GenBank/DDBJ databases">
        <authorList>
            <person name="Fulton L."/>
            <person name="Clifton S."/>
            <person name="Fulton B."/>
            <person name="Xu J."/>
            <person name="Minx P."/>
            <person name="Pepin K.H."/>
            <person name="Johnson M."/>
            <person name="Bhonagiri V."/>
            <person name="Nash W.E."/>
            <person name="Mardis E.R."/>
            <person name="Wilson R.K."/>
        </authorList>
    </citation>
    <scope>NUCLEOTIDE SEQUENCE [LARGE SCALE GENOMIC DNA]</scope>
    <source>
        <strain evidence="1 2">DSM 14838</strain>
    </source>
</reference>
<dbReference type="CDD" id="cd13120">
    <property type="entry name" value="BF2867_like_N"/>
    <property type="match status" value="1"/>
</dbReference>
<gene>
    <name evidence="1" type="ORF">BACCELL_01667</name>
</gene>
<evidence type="ECO:0000313" key="1">
    <source>
        <dbReference type="EMBL" id="EEF90708.1"/>
    </source>
</evidence>
<dbReference type="EMBL" id="ACCH01000136">
    <property type="protein sequence ID" value="EEF90708.1"/>
    <property type="molecule type" value="Genomic_DNA"/>
</dbReference>
<dbReference type="Proteomes" id="UP000003711">
    <property type="component" value="Unassembled WGS sequence"/>
</dbReference>
<reference evidence="1 2" key="2">
    <citation type="submission" date="2009-01" db="EMBL/GenBank/DDBJ databases">
        <title>Draft genome sequence of Bacteroides cellulosilyticus (DSM 14838).</title>
        <authorList>
            <person name="Sudarsanam P."/>
            <person name="Ley R."/>
            <person name="Guruge J."/>
            <person name="Turnbaugh P.J."/>
            <person name="Mahowald M."/>
            <person name="Liep D."/>
            <person name="Gordon J."/>
        </authorList>
    </citation>
    <scope>NUCLEOTIDE SEQUENCE [LARGE SCALE GENOMIC DNA]</scope>
    <source>
        <strain evidence="1 2">DSM 14838</strain>
    </source>
</reference>
<accession>E2NBL0</accession>
<dbReference type="CDD" id="cd13121">
    <property type="entry name" value="BF2867_like_C"/>
    <property type="match status" value="1"/>
</dbReference>
<organism evidence="1 2">
    <name type="scientific">Bacteroides cellulosilyticus DSM 14838</name>
    <dbReference type="NCBI Taxonomy" id="537012"/>
    <lineage>
        <taxon>Bacteria</taxon>
        <taxon>Pseudomonadati</taxon>
        <taxon>Bacteroidota</taxon>
        <taxon>Bacteroidia</taxon>
        <taxon>Bacteroidales</taxon>
        <taxon>Bacteroidaceae</taxon>
        <taxon>Bacteroides</taxon>
    </lineage>
</organism>
<protein>
    <recommendedName>
        <fullName evidence="3">Fimbrillin family protein</fullName>
    </recommendedName>
</protein>
<evidence type="ECO:0000313" key="2">
    <source>
        <dbReference type="Proteomes" id="UP000003711"/>
    </source>
</evidence>
<dbReference type="AlphaFoldDB" id="E2NBL0"/>
<proteinExistence type="predicted"/>
<comment type="caution">
    <text evidence="1">The sequence shown here is derived from an EMBL/GenBank/DDBJ whole genome shotgun (WGS) entry which is preliminary data.</text>
</comment>
<evidence type="ECO:0008006" key="3">
    <source>
        <dbReference type="Google" id="ProtNLM"/>
    </source>
</evidence>
<sequence>MLSGGCFFNWERNRMIKFNNSIRTIVTAVILPVIFSSCIREEMTCGNQIVVQRIGEDGGAVTRGTAVSSVSDLENQLFGFSASLTPAASATQVYFNEKARVNAGGITGTILPEQYWPALLGASMKFFSWYPYEGTYAPAATFANPAQMLLNYTADADAANHVDVMAAVSTPGWNEGVGVHFYHTLTKVTFTFQKKDPVPDVVTIQKIEFQGVPNVGKLTVGTIPAKTTANGKPGFVWNDVTTGNIVSTLSSNNTVTDDKVLLGDTFLMLPTDQFSDEAKIVVTTNLGEREFMFKDIVATKPHSWESGEYINYNITISNTIYQISATPLPWDKNPVIDVIFDGQYYLKLSQANVRLEGKGNTVDIVVKTNYNAIPYTGYPAGAQLTVTNTAWSEVSLLNSSEANGVYTYTIRAVISDYVGTVADFRDMRFYITAGNMNLGVPIQQWGGAGNWITPDIVFADNDPTTEGIKRRRKIVFNTTALTNSTDSWKWNWEISEIRDPDNILLNAETMLWANGTGGGWLYFYYKANATEGSKATLVLHNTNGDNPDVEIELTVPDDASATA</sequence>
<dbReference type="HOGENOM" id="CLU_508697_0_0_10"/>
<name>E2NBL0_9BACE</name>